<reference evidence="1 2" key="1">
    <citation type="submission" date="2024-04" db="EMBL/GenBank/DDBJ databases">
        <title>Tritrichomonas musculus Genome.</title>
        <authorList>
            <person name="Alves-Ferreira E."/>
            <person name="Grigg M."/>
            <person name="Lorenzi H."/>
            <person name="Galac M."/>
        </authorList>
    </citation>
    <scope>NUCLEOTIDE SEQUENCE [LARGE SCALE GENOMIC DNA]</scope>
    <source>
        <strain evidence="1 2">EAF2021</strain>
    </source>
</reference>
<proteinExistence type="predicted"/>
<name>A0ABR2L3M3_9EUKA</name>
<organism evidence="1 2">
    <name type="scientific">Tritrichomonas musculus</name>
    <dbReference type="NCBI Taxonomy" id="1915356"/>
    <lineage>
        <taxon>Eukaryota</taxon>
        <taxon>Metamonada</taxon>
        <taxon>Parabasalia</taxon>
        <taxon>Tritrichomonadida</taxon>
        <taxon>Tritrichomonadidae</taxon>
        <taxon>Tritrichomonas</taxon>
    </lineage>
</organism>
<protein>
    <submittedName>
        <fullName evidence="1">Uncharacterized protein</fullName>
    </submittedName>
</protein>
<dbReference type="EMBL" id="JAPFFF010000001">
    <property type="protein sequence ID" value="KAK8897967.1"/>
    <property type="molecule type" value="Genomic_DNA"/>
</dbReference>
<gene>
    <name evidence="1" type="ORF">M9Y10_000211</name>
</gene>
<evidence type="ECO:0000313" key="2">
    <source>
        <dbReference type="Proteomes" id="UP001470230"/>
    </source>
</evidence>
<keyword evidence="2" id="KW-1185">Reference proteome</keyword>
<comment type="caution">
    <text evidence="1">The sequence shown here is derived from an EMBL/GenBank/DDBJ whole genome shotgun (WGS) entry which is preliminary data.</text>
</comment>
<accession>A0ABR2L3M3</accession>
<dbReference type="Proteomes" id="UP001470230">
    <property type="component" value="Unassembled WGS sequence"/>
</dbReference>
<evidence type="ECO:0000313" key="1">
    <source>
        <dbReference type="EMBL" id="KAK8897967.1"/>
    </source>
</evidence>
<sequence>MTMHQSFENEGIIAQGANDNYADDSNLPVRIVPKDFFSLEATRSRKSGHYITTDAVTDESDKSYWVSATLNSDTFHNCVIVTFYNSVMIEAVLIDHFIKQRTDEHSAAIQSGSRYIQH</sequence>